<proteinExistence type="predicted"/>
<feature type="domain" description="HTH merR-type" evidence="4">
    <location>
        <begin position="278"/>
        <end position="347"/>
    </location>
</feature>
<evidence type="ECO:0000259" key="5">
    <source>
        <dbReference type="PROSITE" id="PS51459"/>
    </source>
</evidence>
<gene>
    <name evidence="6" type="ORF">US40_C0007G0007</name>
</gene>
<reference evidence="6 7" key="1">
    <citation type="journal article" date="2015" name="Nature">
        <title>rRNA introns, odd ribosomes, and small enigmatic genomes across a large radiation of phyla.</title>
        <authorList>
            <person name="Brown C.T."/>
            <person name="Hug L.A."/>
            <person name="Thomas B.C."/>
            <person name="Sharon I."/>
            <person name="Castelle C.J."/>
            <person name="Singh A."/>
            <person name="Wilkins M.J."/>
            <person name="Williams K.H."/>
            <person name="Banfield J.F."/>
        </authorList>
    </citation>
    <scope>NUCLEOTIDE SEQUENCE [LARGE SCALE GENOMIC DNA]</scope>
</reference>
<dbReference type="Gene3D" id="1.10.1660.10">
    <property type="match status" value="1"/>
</dbReference>
<dbReference type="PANTHER" id="PTHR13504">
    <property type="entry name" value="FIDO DOMAIN-CONTAINING PROTEIN DDB_G0283145"/>
    <property type="match status" value="1"/>
</dbReference>
<accession>A0A0G0G2U8</accession>
<organism evidence="6 7">
    <name type="scientific">Candidatus Roizmanbacteria bacterium GW2011_GWC2_37_13</name>
    <dbReference type="NCBI Taxonomy" id="1618486"/>
    <lineage>
        <taxon>Bacteria</taxon>
        <taxon>Candidatus Roizmaniibacteriota</taxon>
    </lineage>
</organism>
<dbReference type="GO" id="GO:0003677">
    <property type="term" value="F:DNA binding"/>
    <property type="evidence" value="ECO:0007669"/>
    <property type="project" value="InterPro"/>
</dbReference>
<keyword evidence="2" id="KW-0067">ATP-binding</keyword>
<dbReference type="SMART" id="SM00422">
    <property type="entry name" value="HTH_MERR"/>
    <property type="match status" value="1"/>
</dbReference>
<protein>
    <submittedName>
        <fullName evidence="6">Fic</fullName>
    </submittedName>
</protein>
<feature type="active site" evidence="1">
    <location>
        <position position="178"/>
    </location>
</feature>
<evidence type="ECO:0000313" key="7">
    <source>
        <dbReference type="Proteomes" id="UP000034917"/>
    </source>
</evidence>
<sequence length="347" mass="40395">MKNLFNDLIKKKQRLDKLLPLRKEILFEIEEWLKIELTYSSNAIEGNTLTRKETAEILEKGITTVISGRPLRDQIEAINHAKAIEFVKDLAKRKKNHAEIKEEDINKIHKIILTSIDDQWAGKYRETEVFIKGSSVELPQPIKVPYLMNEFVQWLSSQKSTHPVKVAADSHYRLVSIHPYVDGNGRTARLLMNLILIINNYPMAIIKNEERIQYLDSLEEAQLKEKFDSYYNLIEASVDRSLEAYINAALNKPILPAFEKKPFSKYKSKREFITFSELLKIGELAKETDETIHTLRYWTKMGLLKVTKYSEGGYQLYSPDAIKQAKGIRRLQKEKRLTINEIKELIN</sequence>
<evidence type="ECO:0000256" key="1">
    <source>
        <dbReference type="PIRSR" id="PIRSR640198-1"/>
    </source>
</evidence>
<comment type="caution">
    <text evidence="6">The sequence shown here is derived from an EMBL/GenBank/DDBJ whole genome shotgun (WGS) entry which is preliminary data.</text>
</comment>
<dbReference type="Proteomes" id="UP000034917">
    <property type="component" value="Unassembled WGS sequence"/>
</dbReference>
<dbReference type="InterPro" id="IPR003812">
    <property type="entry name" value="Fido"/>
</dbReference>
<feature type="domain" description="Fido" evidence="5">
    <location>
        <begin position="100"/>
        <end position="236"/>
    </location>
</feature>
<evidence type="ECO:0000256" key="3">
    <source>
        <dbReference type="PIRSR" id="PIRSR640198-3"/>
    </source>
</evidence>
<evidence type="ECO:0000256" key="2">
    <source>
        <dbReference type="PIRSR" id="PIRSR640198-2"/>
    </source>
</evidence>
<dbReference type="SUPFAM" id="SSF46955">
    <property type="entry name" value="Putative DNA-binding domain"/>
    <property type="match status" value="1"/>
</dbReference>
<dbReference type="Pfam" id="PF13411">
    <property type="entry name" value="MerR_1"/>
    <property type="match status" value="1"/>
</dbReference>
<evidence type="ECO:0000259" key="4">
    <source>
        <dbReference type="PROSITE" id="PS50937"/>
    </source>
</evidence>
<dbReference type="InterPro" id="IPR040198">
    <property type="entry name" value="Fido_containing"/>
</dbReference>
<dbReference type="SUPFAM" id="SSF140931">
    <property type="entry name" value="Fic-like"/>
    <property type="match status" value="1"/>
</dbReference>
<dbReference type="GO" id="GO:0006355">
    <property type="term" value="P:regulation of DNA-templated transcription"/>
    <property type="evidence" value="ECO:0007669"/>
    <property type="project" value="InterPro"/>
</dbReference>
<dbReference type="InterPro" id="IPR000551">
    <property type="entry name" value="MerR-type_HTH_dom"/>
</dbReference>
<dbReference type="PANTHER" id="PTHR13504:SF38">
    <property type="entry name" value="FIDO DOMAIN-CONTAINING PROTEIN"/>
    <property type="match status" value="1"/>
</dbReference>
<feature type="binding site" evidence="2">
    <location>
        <begin position="182"/>
        <end position="189"/>
    </location>
    <ligand>
        <name>ATP</name>
        <dbReference type="ChEBI" id="CHEBI:30616"/>
    </ligand>
</feature>
<dbReference type="EMBL" id="LBSV01000007">
    <property type="protein sequence ID" value="KKQ25508.1"/>
    <property type="molecule type" value="Genomic_DNA"/>
</dbReference>
<dbReference type="PROSITE" id="PS50937">
    <property type="entry name" value="HTH_MERR_2"/>
    <property type="match status" value="1"/>
</dbReference>
<dbReference type="GO" id="GO:0005524">
    <property type="term" value="F:ATP binding"/>
    <property type="evidence" value="ECO:0007669"/>
    <property type="project" value="UniProtKB-KW"/>
</dbReference>
<dbReference type="InterPro" id="IPR009061">
    <property type="entry name" value="DNA-bd_dom_put_sf"/>
</dbReference>
<evidence type="ECO:0000313" key="6">
    <source>
        <dbReference type="EMBL" id="KKQ25508.1"/>
    </source>
</evidence>
<dbReference type="Gene3D" id="1.10.3290.10">
    <property type="entry name" value="Fido-like domain"/>
    <property type="match status" value="1"/>
</dbReference>
<keyword evidence="2" id="KW-0547">Nucleotide-binding</keyword>
<dbReference type="PROSITE" id="PS51459">
    <property type="entry name" value="FIDO"/>
    <property type="match status" value="1"/>
</dbReference>
<name>A0A0G0G2U8_9BACT</name>
<dbReference type="PATRIC" id="fig|1618486.3.peg.590"/>
<dbReference type="InterPro" id="IPR036597">
    <property type="entry name" value="Fido-like_dom_sf"/>
</dbReference>
<dbReference type="AlphaFoldDB" id="A0A0G0G2U8"/>
<dbReference type="Pfam" id="PF02661">
    <property type="entry name" value="Fic"/>
    <property type="match status" value="1"/>
</dbReference>
<feature type="site" description="Important for autoinhibition of adenylyltransferase activity" evidence="3">
    <location>
        <position position="45"/>
    </location>
</feature>